<reference evidence="5" key="1">
    <citation type="submission" date="2025-08" db="UniProtKB">
        <authorList>
            <consortium name="Ensembl"/>
        </authorList>
    </citation>
    <scope>IDENTIFICATION</scope>
</reference>
<feature type="transmembrane region" description="Helical" evidence="3">
    <location>
        <begin position="41"/>
        <end position="63"/>
    </location>
</feature>
<keyword evidence="2" id="KW-0430">Lectin</keyword>
<organism evidence="5 6">
    <name type="scientific">Chrysemys picta bellii</name>
    <name type="common">Western painted turtle</name>
    <name type="synonym">Emys bellii</name>
    <dbReference type="NCBI Taxonomy" id="8478"/>
    <lineage>
        <taxon>Eukaryota</taxon>
        <taxon>Metazoa</taxon>
        <taxon>Chordata</taxon>
        <taxon>Craniata</taxon>
        <taxon>Vertebrata</taxon>
        <taxon>Euteleostomi</taxon>
        <taxon>Archelosauria</taxon>
        <taxon>Testudinata</taxon>
        <taxon>Testudines</taxon>
        <taxon>Cryptodira</taxon>
        <taxon>Durocryptodira</taxon>
        <taxon>Testudinoidea</taxon>
        <taxon>Emydidae</taxon>
        <taxon>Chrysemys</taxon>
    </lineage>
</organism>
<dbReference type="PANTHER" id="PTHR46746:SF3">
    <property type="entry name" value="C-TYPE LECTIN DOMAIN-CONTAINING PROTEIN-RELATED"/>
    <property type="match status" value="1"/>
</dbReference>
<dbReference type="PANTHER" id="PTHR46746">
    <property type="entry name" value="KILLER CELL LECTIN-LIKE RECEPTOR SUBFAMILY F MEMBER 2"/>
    <property type="match status" value="1"/>
</dbReference>
<evidence type="ECO:0000256" key="3">
    <source>
        <dbReference type="SAM" id="Phobius"/>
    </source>
</evidence>
<dbReference type="GO" id="GO:0005886">
    <property type="term" value="C:plasma membrane"/>
    <property type="evidence" value="ECO:0007669"/>
    <property type="project" value="TreeGrafter"/>
</dbReference>
<evidence type="ECO:0000256" key="2">
    <source>
        <dbReference type="ARBA" id="ARBA00022734"/>
    </source>
</evidence>
<evidence type="ECO:0000256" key="1">
    <source>
        <dbReference type="ARBA" id="ARBA00004167"/>
    </source>
</evidence>
<evidence type="ECO:0000313" key="5">
    <source>
        <dbReference type="Ensembl" id="ENSCPBP00000024859.1"/>
    </source>
</evidence>
<protein>
    <recommendedName>
        <fullName evidence="4">C-type lectin domain-containing protein</fullName>
    </recommendedName>
</protein>
<accession>A0A8C3HY46</accession>
<dbReference type="SUPFAM" id="SSF56436">
    <property type="entry name" value="C-type lectin-like"/>
    <property type="match status" value="1"/>
</dbReference>
<dbReference type="InterPro" id="IPR001304">
    <property type="entry name" value="C-type_lectin-like"/>
</dbReference>
<comment type="subcellular location">
    <subcellularLocation>
        <location evidence="1">Membrane</location>
        <topology evidence="1">Single-pass membrane protein</topology>
    </subcellularLocation>
</comment>
<dbReference type="InterPro" id="IPR033992">
    <property type="entry name" value="NKR-like_CTLD"/>
</dbReference>
<evidence type="ECO:0000259" key="4">
    <source>
        <dbReference type="PROSITE" id="PS50041"/>
    </source>
</evidence>
<keyword evidence="6" id="KW-1185">Reference proteome</keyword>
<proteinExistence type="predicted"/>
<name>A0A8C3HY46_CHRPI</name>
<keyword evidence="3" id="KW-0472">Membrane</keyword>
<keyword evidence="3" id="KW-1133">Transmembrane helix</keyword>
<dbReference type="PROSITE" id="PS50041">
    <property type="entry name" value="C_TYPE_LECTIN_2"/>
    <property type="match status" value="1"/>
</dbReference>
<dbReference type="Gene3D" id="3.10.100.10">
    <property type="entry name" value="Mannose-Binding Protein A, subunit A"/>
    <property type="match status" value="1"/>
</dbReference>
<dbReference type="Proteomes" id="UP000694380">
    <property type="component" value="Unplaced"/>
</dbReference>
<dbReference type="CDD" id="cd03593">
    <property type="entry name" value="CLECT_NK_receptors_like"/>
    <property type="match status" value="1"/>
</dbReference>
<evidence type="ECO:0000313" key="6">
    <source>
        <dbReference type="Proteomes" id="UP000694380"/>
    </source>
</evidence>
<dbReference type="Pfam" id="PF00059">
    <property type="entry name" value="Lectin_C"/>
    <property type="match status" value="1"/>
</dbReference>
<keyword evidence="3" id="KW-0812">Transmembrane</keyword>
<dbReference type="AlphaFoldDB" id="A0A8C3HY46"/>
<dbReference type="InterPro" id="IPR051379">
    <property type="entry name" value="C-type_Lectin_Receptor_IMM"/>
</dbReference>
<dbReference type="InterPro" id="IPR016186">
    <property type="entry name" value="C-type_lectin-like/link_sf"/>
</dbReference>
<dbReference type="OMA" id="HIWIGLA"/>
<dbReference type="GO" id="GO:0030246">
    <property type="term" value="F:carbohydrate binding"/>
    <property type="evidence" value="ECO:0007669"/>
    <property type="project" value="UniProtKB-KW"/>
</dbReference>
<dbReference type="InterPro" id="IPR016187">
    <property type="entry name" value="CTDL_fold"/>
</dbReference>
<feature type="domain" description="C-type lectin" evidence="4">
    <location>
        <begin position="130"/>
        <end position="205"/>
    </location>
</feature>
<sequence length="205" mass="22414">MQDEEGYTVLNLRHQEKTTTCPSPGRIQDSPLSSQCFKRMLGILGAVCIILTLAVIILTILVFQGVSNKVEEGPALKSNSVAQRTGTGRKCNASLEDFFSNMKQSLCDPAQISSAGGSGCKLCPGNWVLHGDKCYWLSNEADTWSTSHDDCSRKGSQMLVIQDREQMDSLQPVLPADLAVWIGLTFNSTQGKWTWLDGASFHGKL</sequence>
<reference evidence="5" key="2">
    <citation type="submission" date="2025-09" db="UniProtKB">
        <authorList>
            <consortium name="Ensembl"/>
        </authorList>
    </citation>
    <scope>IDENTIFICATION</scope>
</reference>
<dbReference type="Ensembl" id="ENSCPBT00000029280.1">
    <property type="protein sequence ID" value="ENSCPBP00000024859.1"/>
    <property type="gene ID" value="ENSCPBG00000017676.1"/>
</dbReference>
<dbReference type="GeneTree" id="ENSGT00940000163123"/>